<proteinExistence type="predicted"/>
<dbReference type="Proteomes" id="UP000037122">
    <property type="component" value="Unassembled WGS sequence"/>
</dbReference>
<reference evidence="2" key="1">
    <citation type="journal article" date="2015" name="BMC Genomics">
        <title>Draft genome of a commonly misdiagnosed multidrug resistant pathogen Candida auris.</title>
        <authorList>
            <person name="Chatterjee S."/>
            <person name="Alampalli S.V."/>
            <person name="Nageshan R.K."/>
            <person name="Chettiar S.T."/>
            <person name="Joshi S."/>
            <person name="Tatu U.S."/>
        </authorList>
    </citation>
    <scope>NUCLEOTIDE SEQUENCE [LARGE SCALE GENOMIC DNA]</scope>
    <source>
        <strain evidence="2">6684</strain>
    </source>
</reference>
<evidence type="ECO:0000313" key="1">
    <source>
        <dbReference type="EMBL" id="KND95685.1"/>
    </source>
</evidence>
<dbReference type="VEuPathDB" id="FungiDB:QG37_08010"/>
<accession>A0A0L0NPT7</accession>
<dbReference type="AlphaFoldDB" id="A0A0L0NPT7"/>
<evidence type="ECO:0000313" key="2">
    <source>
        <dbReference type="Proteomes" id="UP000037122"/>
    </source>
</evidence>
<comment type="caution">
    <text evidence="1">The sequence shown here is derived from an EMBL/GenBank/DDBJ whole genome shotgun (WGS) entry which is preliminary data.</text>
</comment>
<gene>
    <name evidence="1" type="ORF">QG37_08010</name>
</gene>
<name>A0A0L0NPT7_CANAR</name>
<organism evidence="1 2">
    <name type="scientific">Candidozyma auris</name>
    <name type="common">Yeast</name>
    <name type="synonym">Candida auris</name>
    <dbReference type="NCBI Taxonomy" id="498019"/>
    <lineage>
        <taxon>Eukaryota</taxon>
        <taxon>Fungi</taxon>
        <taxon>Dikarya</taxon>
        <taxon>Ascomycota</taxon>
        <taxon>Saccharomycotina</taxon>
        <taxon>Pichiomycetes</taxon>
        <taxon>Metschnikowiaceae</taxon>
        <taxon>Candidozyma</taxon>
    </lineage>
</organism>
<sequence>MIFYMVEKNVTSLNNTEVGMTNSFFFFFFSFPPYAYSLRKPESLQNPKNAKTHDFFQNLL</sequence>
<dbReference type="EMBL" id="LGST01000066">
    <property type="protein sequence ID" value="KND95685.1"/>
    <property type="molecule type" value="Genomic_DNA"/>
</dbReference>
<protein>
    <submittedName>
        <fullName evidence="1">Uncharacterized protein</fullName>
    </submittedName>
</protein>